<organism evidence="1 2">
    <name type="scientific">Uncinocarpus reesii (strain UAMH 1704)</name>
    <dbReference type="NCBI Taxonomy" id="336963"/>
    <lineage>
        <taxon>Eukaryota</taxon>
        <taxon>Fungi</taxon>
        <taxon>Dikarya</taxon>
        <taxon>Ascomycota</taxon>
        <taxon>Pezizomycotina</taxon>
        <taxon>Eurotiomycetes</taxon>
        <taxon>Eurotiomycetidae</taxon>
        <taxon>Onygenales</taxon>
        <taxon>Onygenaceae</taxon>
        <taxon>Uncinocarpus</taxon>
    </lineage>
</organism>
<dbReference type="VEuPathDB" id="FungiDB:UREG_03115"/>
<name>C4JP56_UNCRE</name>
<dbReference type="RefSeq" id="XP_002543599.1">
    <property type="nucleotide sequence ID" value="XM_002543553.1"/>
</dbReference>
<keyword evidence="2" id="KW-1185">Reference proteome</keyword>
<dbReference type="AlphaFoldDB" id="C4JP56"/>
<sequence>MGELQGCYDNPFLNNCPIAQAANSFDFLQQDKSLAHGRAISSKERTTQINLRLPGAIFQRNDVGRRNGGYAPPPPVVPDSDDFSINCNPHPMKLVWAL</sequence>
<evidence type="ECO:0000313" key="2">
    <source>
        <dbReference type="Proteomes" id="UP000002058"/>
    </source>
</evidence>
<gene>
    <name evidence="1" type="ORF">UREG_03115</name>
</gene>
<dbReference type="GeneID" id="8437744"/>
<dbReference type="HOGENOM" id="CLU_2335195_0_0_1"/>
<evidence type="ECO:0000313" key="1">
    <source>
        <dbReference type="EMBL" id="EEP78270.1"/>
    </source>
</evidence>
<proteinExistence type="predicted"/>
<protein>
    <submittedName>
        <fullName evidence="1">Uncharacterized protein</fullName>
    </submittedName>
</protein>
<reference evidence="2" key="1">
    <citation type="journal article" date="2009" name="Genome Res.">
        <title>Comparative genomic analyses of the human fungal pathogens Coccidioides and their relatives.</title>
        <authorList>
            <person name="Sharpton T.J."/>
            <person name="Stajich J.E."/>
            <person name="Rounsley S.D."/>
            <person name="Gardner M.J."/>
            <person name="Wortman J.R."/>
            <person name="Jordar V.S."/>
            <person name="Maiti R."/>
            <person name="Kodira C.D."/>
            <person name="Neafsey D.E."/>
            <person name="Zeng Q."/>
            <person name="Hung C.-Y."/>
            <person name="McMahan C."/>
            <person name="Muszewska A."/>
            <person name="Grynberg M."/>
            <person name="Mandel M.A."/>
            <person name="Kellner E.M."/>
            <person name="Barker B.M."/>
            <person name="Galgiani J.N."/>
            <person name="Orbach M.J."/>
            <person name="Kirkland T.N."/>
            <person name="Cole G.T."/>
            <person name="Henn M.R."/>
            <person name="Birren B.W."/>
            <person name="Taylor J.W."/>
        </authorList>
    </citation>
    <scope>NUCLEOTIDE SEQUENCE [LARGE SCALE GENOMIC DNA]</scope>
    <source>
        <strain evidence="2">UAMH 1704</strain>
    </source>
</reference>
<dbReference type="Proteomes" id="UP000002058">
    <property type="component" value="Unassembled WGS sequence"/>
</dbReference>
<dbReference type="KEGG" id="ure:UREG_03115"/>
<accession>C4JP56</accession>
<dbReference type="EMBL" id="CH476616">
    <property type="protein sequence ID" value="EEP78270.1"/>
    <property type="molecule type" value="Genomic_DNA"/>
</dbReference>
<dbReference type="InParanoid" id="C4JP56"/>